<keyword evidence="3" id="KW-1185">Reference proteome</keyword>
<dbReference type="EMBL" id="SMZO01000006">
    <property type="protein sequence ID" value="TDL90769.1"/>
    <property type="molecule type" value="Genomic_DNA"/>
</dbReference>
<keyword evidence="1" id="KW-1133">Transmembrane helix</keyword>
<gene>
    <name evidence="2" type="ORF">E2L05_04130</name>
</gene>
<sequence length="139" mass="15113">MDRLIEPSVPTEISLVPQTAGWWVLGALLACGLAYTAWRWWHHWQSNAYRRAALGDLARAGEDPAYIATVLRRTALAAFPRSEVAGLAGAQWVAFLQATGEFDPDAAPALLRGPYALGVDSAPLHAAAESWVRSHRRPA</sequence>
<keyword evidence="1" id="KW-0812">Transmembrane</keyword>
<accession>A0A4V3BCF6</accession>
<evidence type="ECO:0000313" key="3">
    <source>
        <dbReference type="Proteomes" id="UP000294562"/>
    </source>
</evidence>
<dbReference type="Pfam" id="PF14316">
    <property type="entry name" value="DUF4381"/>
    <property type="match status" value="1"/>
</dbReference>
<comment type="caution">
    <text evidence="2">The sequence shown here is derived from an EMBL/GenBank/DDBJ whole genome shotgun (WGS) entry which is preliminary data.</text>
</comment>
<evidence type="ECO:0000313" key="2">
    <source>
        <dbReference type="EMBL" id="TDL90769.1"/>
    </source>
</evidence>
<reference evidence="2 3" key="1">
    <citation type="submission" date="2019-03" db="EMBL/GenBank/DDBJ databases">
        <title>Rhodobacteraceae bacterium SM1902, a new member of the family Rhodobacteraceae isolated from Yantai.</title>
        <authorList>
            <person name="Sun Y."/>
        </authorList>
    </citation>
    <scope>NUCLEOTIDE SEQUENCE [LARGE SCALE GENOMIC DNA]</scope>
    <source>
        <strain evidence="2 3">SM1902</strain>
    </source>
</reference>
<proteinExistence type="predicted"/>
<name>A0A4V3BCF6_9RHOB</name>
<protein>
    <submittedName>
        <fullName evidence="2">DUF4381 domain-containing protein</fullName>
    </submittedName>
</protein>
<dbReference type="PROSITE" id="PS51257">
    <property type="entry name" value="PROKAR_LIPOPROTEIN"/>
    <property type="match status" value="1"/>
</dbReference>
<evidence type="ECO:0000256" key="1">
    <source>
        <dbReference type="SAM" id="Phobius"/>
    </source>
</evidence>
<dbReference type="AlphaFoldDB" id="A0A4V3BCF6"/>
<dbReference type="InterPro" id="IPR025489">
    <property type="entry name" value="DUF4381"/>
</dbReference>
<dbReference type="Proteomes" id="UP000294562">
    <property type="component" value="Unassembled WGS sequence"/>
</dbReference>
<feature type="transmembrane region" description="Helical" evidence="1">
    <location>
        <begin position="20"/>
        <end position="41"/>
    </location>
</feature>
<organism evidence="2 3">
    <name type="scientific">Meridianimarinicoccus aquatilis</name>
    <dbReference type="NCBI Taxonomy" id="2552766"/>
    <lineage>
        <taxon>Bacteria</taxon>
        <taxon>Pseudomonadati</taxon>
        <taxon>Pseudomonadota</taxon>
        <taxon>Alphaproteobacteria</taxon>
        <taxon>Rhodobacterales</taxon>
        <taxon>Paracoccaceae</taxon>
        <taxon>Meridianimarinicoccus</taxon>
    </lineage>
</organism>
<keyword evidence="1" id="KW-0472">Membrane</keyword>
<dbReference type="OrthoDB" id="283083at2"/>